<dbReference type="GO" id="GO:0015833">
    <property type="term" value="P:peptide transport"/>
    <property type="evidence" value="ECO:0007669"/>
    <property type="project" value="TreeGrafter"/>
</dbReference>
<dbReference type="Gene3D" id="3.10.105.10">
    <property type="entry name" value="Dipeptide-binding Protein, Domain 3"/>
    <property type="match status" value="1"/>
</dbReference>
<sequence length="633" mass="73582">MPLISVGAYASNRRCPKRHPGIYCFWPIKFSLPWALLLLHTSVFANEFLDSLEFKHGIAFYHELKYPSDFKHFDYVNPEAPKGGKWVVPTQANFNSLSPSGQFGIVAPDAYWITHDRLLERSGDESSAFYGRLANGIALTADRKTVIFRIHPSARWHDGVPITSRDVAFSIEFRKADIEGQMFYSFIDRLEEINDRHIAMHLRKPITSGDIITLQWTPILPSHYWSKHDPTAVTMKVPIGSGPYRIGHVQQSRFIEYERVENYWARDLPTVRGRYNFDVIRYEVYRDATVVREALRKGLIDAWTEPDFRYWHSAYEIPALQKGWLKKIHRNNGMEIGIQHIVTFNLRKAKFTDRRVRRALALAMDFEWWNKTLQFDYGTRAHSYWPDTELAAVGLPSEDEITLVDEHRDLIPPEFFTEVFRFVEVTTEGQHRHNMVKARELLNEAGFTIQNGILRGQDGKKFEIEFISQNSEDKRLLLPYFKNLQQLGIHSRVRLMDSSQYINRLREFDYDAMVRDSTFIAPPVLELKSFFHTESAVDPLSRNPGGISHPVVDMLVEKAITASSMRDAVAACRALDRLLLWEYFQLPLDAVARPKTVYWDKFGRPDVEPKIWPPFPDGWWYDPDKAARIGILN</sequence>
<dbReference type="PANTHER" id="PTHR30290">
    <property type="entry name" value="PERIPLASMIC BINDING COMPONENT OF ABC TRANSPORTER"/>
    <property type="match status" value="1"/>
</dbReference>
<evidence type="ECO:0000259" key="2">
    <source>
        <dbReference type="Pfam" id="PF00496"/>
    </source>
</evidence>
<dbReference type="GO" id="GO:0043190">
    <property type="term" value="C:ATP-binding cassette (ABC) transporter complex"/>
    <property type="evidence" value="ECO:0007669"/>
    <property type="project" value="InterPro"/>
</dbReference>
<dbReference type="InterPro" id="IPR000914">
    <property type="entry name" value="SBP_5_dom"/>
</dbReference>
<proteinExistence type="predicted"/>
<protein>
    <submittedName>
        <fullName evidence="3">ABC transporter substrate-binding protein</fullName>
    </submittedName>
</protein>
<dbReference type="CDD" id="cd08497">
    <property type="entry name" value="MbnE-like"/>
    <property type="match status" value="1"/>
</dbReference>
<evidence type="ECO:0000313" key="4">
    <source>
        <dbReference type="Proteomes" id="UP000316199"/>
    </source>
</evidence>
<reference evidence="3 4" key="1">
    <citation type="submission" date="2019-02" db="EMBL/GenBank/DDBJ databases">
        <title>Prokaryotic population dynamics and viral predation in marine succession experiment using metagenomics: the confinement effect.</title>
        <authorList>
            <person name="Haro-Moreno J.M."/>
            <person name="Rodriguez-Valera F."/>
            <person name="Lopez-Perez M."/>
        </authorList>
    </citation>
    <scope>NUCLEOTIDE SEQUENCE [LARGE SCALE GENOMIC DNA]</scope>
    <source>
        <strain evidence="3">MED-G157</strain>
    </source>
</reference>
<evidence type="ECO:0000256" key="1">
    <source>
        <dbReference type="ARBA" id="ARBA00022729"/>
    </source>
</evidence>
<accession>A0A520RZX2</accession>
<dbReference type="InterPro" id="IPR030678">
    <property type="entry name" value="Peptide/Ni-bd"/>
</dbReference>
<dbReference type="AlphaFoldDB" id="A0A520RZX2"/>
<evidence type="ECO:0000313" key="3">
    <source>
        <dbReference type="EMBL" id="RZO75772.1"/>
    </source>
</evidence>
<comment type="caution">
    <text evidence="3">The sequence shown here is derived from an EMBL/GenBank/DDBJ whole genome shotgun (WGS) entry which is preliminary data.</text>
</comment>
<dbReference type="GO" id="GO:0030288">
    <property type="term" value="C:outer membrane-bounded periplasmic space"/>
    <property type="evidence" value="ECO:0007669"/>
    <property type="project" value="TreeGrafter"/>
</dbReference>
<dbReference type="Gene3D" id="3.40.190.10">
    <property type="entry name" value="Periplasmic binding protein-like II"/>
    <property type="match status" value="1"/>
</dbReference>
<dbReference type="Pfam" id="PF00496">
    <property type="entry name" value="SBP_bac_5"/>
    <property type="match status" value="1"/>
</dbReference>
<dbReference type="EMBL" id="SHAG01000025">
    <property type="protein sequence ID" value="RZO75772.1"/>
    <property type="molecule type" value="Genomic_DNA"/>
</dbReference>
<dbReference type="InterPro" id="IPR039424">
    <property type="entry name" value="SBP_5"/>
</dbReference>
<gene>
    <name evidence="3" type="ORF">EVA68_06150</name>
</gene>
<dbReference type="GO" id="GO:1904680">
    <property type="term" value="F:peptide transmembrane transporter activity"/>
    <property type="evidence" value="ECO:0007669"/>
    <property type="project" value="TreeGrafter"/>
</dbReference>
<dbReference type="Proteomes" id="UP000316199">
    <property type="component" value="Unassembled WGS sequence"/>
</dbReference>
<dbReference type="PANTHER" id="PTHR30290:SF64">
    <property type="entry name" value="ABC TRANSPORTER PERIPLASMIC BINDING PROTEIN"/>
    <property type="match status" value="1"/>
</dbReference>
<dbReference type="PIRSF" id="PIRSF002741">
    <property type="entry name" value="MppA"/>
    <property type="match status" value="1"/>
</dbReference>
<feature type="domain" description="Solute-binding protein family 5" evidence="2">
    <location>
        <begin position="130"/>
        <end position="520"/>
    </location>
</feature>
<dbReference type="GO" id="GO:0042884">
    <property type="term" value="P:microcin transport"/>
    <property type="evidence" value="ECO:0007669"/>
    <property type="project" value="TreeGrafter"/>
</dbReference>
<organism evidence="3 4">
    <name type="scientific">OM182 bacterium</name>
    <dbReference type="NCBI Taxonomy" id="2510334"/>
    <lineage>
        <taxon>Bacteria</taxon>
        <taxon>Pseudomonadati</taxon>
        <taxon>Pseudomonadota</taxon>
        <taxon>Gammaproteobacteria</taxon>
        <taxon>OMG group</taxon>
        <taxon>OM182 clade</taxon>
    </lineage>
</organism>
<dbReference type="SUPFAM" id="SSF53850">
    <property type="entry name" value="Periplasmic binding protein-like II"/>
    <property type="match status" value="1"/>
</dbReference>
<name>A0A520RZX2_9GAMM</name>
<keyword evidence="1" id="KW-0732">Signal</keyword>